<dbReference type="InterPro" id="IPR001447">
    <property type="entry name" value="Arylamine_N-AcTrfase"/>
</dbReference>
<dbReference type="EMBL" id="CP126980">
    <property type="protein sequence ID" value="WIM99275.1"/>
    <property type="molecule type" value="Genomic_DNA"/>
</dbReference>
<keyword evidence="3" id="KW-1185">Reference proteome</keyword>
<dbReference type="InterPro" id="IPR038765">
    <property type="entry name" value="Papain-like_cys_pep_sf"/>
</dbReference>
<accession>A0ABY8WR04</accession>
<sequence>MDVHAYLNRLGLGDHAGHPPSVPALHALHTAHAERVPYEVLEIWLDRPTTIDPLDSARRIVAGRGGYCFHLNGAFSALLRALGYQVTRHVGGVQGTAGDPAGANANHLVLTVTGLPAPASPDGAWLVDLGMGDGLHGPLPLVAGDYEQGGFHYRLRPSEAEPGGWRFDHDPRGSFLGMDFRAEPATMAAFAERHEHLSTSPESGFVRVATAARRDATGVDIMRTLILTRVGAQPSRTELTTRADYFAAMADIFGITFADVSRAGRDALWSRLSTAHEQWLTRRAASGDPQPAATPPATV</sequence>
<dbReference type="PANTHER" id="PTHR11786">
    <property type="entry name" value="N-HYDROXYARYLAMINE O-ACETYLTRANSFERASE"/>
    <property type="match status" value="1"/>
</dbReference>
<evidence type="ECO:0000256" key="1">
    <source>
        <dbReference type="ARBA" id="ARBA00006547"/>
    </source>
</evidence>
<name>A0ABY8WR04_9ACTN</name>
<evidence type="ECO:0000313" key="2">
    <source>
        <dbReference type="EMBL" id="WIM99275.1"/>
    </source>
</evidence>
<dbReference type="Gene3D" id="3.30.2140.10">
    <property type="entry name" value="Arylamine N-acetyltransferase"/>
    <property type="match status" value="1"/>
</dbReference>
<dbReference type="Gene3D" id="2.40.128.150">
    <property type="entry name" value="Cysteine proteinases"/>
    <property type="match status" value="1"/>
</dbReference>
<dbReference type="SUPFAM" id="SSF54001">
    <property type="entry name" value="Cysteine proteinases"/>
    <property type="match status" value="1"/>
</dbReference>
<gene>
    <name evidence="2" type="ORF">ACTOB_002923</name>
</gene>
<comment type="similarity">
    <text evidence="1">Belongs to the arylamine N-acetyltransferase family.</text>
</comment>
<dbReference type="PANTHER" id="PTHR11786:SF0">
    <property type="entry name" value="ARYLAMINE N-ACETYLTRANSFERASE 4-RELATED"/>
    <property type="match status" value="1"/>
</dbReference>
<dbReference type="Pfam" id="PF00797">
    <property type="entry name" value="Acetyltransf_2"/>
    <property type="match status" value="1"/>
</dbReference>
<reference evidence="2 3" key="1">
    <citation type="submission" date="2023-06" db="EMBL/GenBank/DDBJ databases">
        <authorList>
            <person name="Yushchuk O."/>
            <person name="Binda E."/>
            <person name="Ruckert-Reed C."/>
            <person name="Fedorenko V."/>
            <person name="Kalinowski J."/>
            <person name="Marinelli F."/>
        </authorList>
    </citation>
    <scope>NUCLEOTIDE SEQUENCE [LARGE SCALE GENOMIC DNA]</scope>
    <source>
        <strain evidence="2 3">NRRL 3884</strain>
    </source>
</reference>
<dbReference type="Proteomes" id="UP001240150">
    <property type="component" value="Chromosome"/>
</dbReference>
<dbReference type="RefSeq" id="WP_284920714.1">
    <property type="nucleotide sequence ID" value="NZ_CP126980.1"/>
</dbReference>
<evidence type="ECO:0000313" key="3">
    <source>
        <dbReference type="Proteomes" id="UP001240150"/>
    </source>
</evidence>
<organism evidence="2 3">
    <name type="scientific">Actinoplanes oblitus</name>
    <dbReference type="NCBI Taxonomy" id="3040509"/>
    <lineage>
        <taxon>Bacteria</taxon>
        <taxon>Bacillati</taxon>
        <taxon>Actinomycetota</taxon>
        <taxon>Actinomycetes</taxon>
        <taxon>Micromonosporales</taxon>
        <taxon>Micromonosporaceae</taxon>
        <taxon>Actinoplanes</taxon>
    </lineage>
</organism>
<proteinExistence type="inferred from homology"/>
<protein>
    <submittedName>
        <fullName evidence="2">Arylamine N-acetyltransferase</fullName>
    </submittedName>
</protein>